<dbReference type="CDD" id="cd00078">
    <property type="entry name" value="HECTc"/>
    <property type="match status" value="1"/>
</dbReference>
<dbReference type="InterPro" id="IPR058923">
    <property type="entry name" value="RCC1-like_dom"/>
</dbReference>
<dbReference type="Pfam" id="PF00595">
    <property type="entry name" value="PDZ"/>
    <property type="match status" value="4"/>
</dbReference>
<dbReference type="PROSITE" id="PS50106">
    <property type="entry name" value="PDZ"/>
    <property type="match status" value="4"/>
</dbReference>
<dbReference type="PROSITE" id="PS50012">
    <property type="entry name" value="RCC1_3"/>
    <property type="match status" value="6"/>
</dbReference>
<feature type="active site" description="Glycyl thioester intermediate" evidence="4">
    <location>
        <position position="2361"/>
    </location>
</feature>
<feature type="repeat" description="RCC1" evidence="5">
    <location>
        <begin position="1509"/>
        <end position="1564"/>
    </location>
</feature>
<feature type="repeat" description="RCC1" evidence="5">
    <location>
        <begin position="1459"/>
        <end position="1508"/>
    </location>
</feature>
<evidence type="ECO:0000256" key="6">
    <source>
        <dbReference type="SAM" id="Coils"/>
    </source>
</evidence>
<dbReference type="Pfam" id="PF00632">
    <property type="entry name" value="HECT"/>
    <property type="match status" value="1"/>
</dbReference>
<dbReference type="SUPFAM" id="SSF50985">
    <property type="entry name" value="RCC1/BLIP-II"/>
    <property type="match status" value="1"/>
</dbReference>
<evidence type="ECO:0000313" key="10">
    <source>
        <dbReference type="EMBL" id="PFX34511.1"/>
    </source>
</evidence>
<feature type="region of interest" description="Disordered" evidence="7">
    <location>
        <begin position="457"/>
        <end position="487"/>
    </location>
</feature>
<dbReference type="FunFam" id="2.30.42.10:FF:000064">
    <property type="entry name" value="protein lap4 isoform X1"/>
    <property type="match status" value="1"/>
</dbReference>
<dbReference type="Pfam" id="PF25390">
    <property type="entry name" value="WD40_RLD"/>
    <property type="match status" value="1"/>
</dbReference>
<dbReference type="PANTHER" id="PTHR23119:SF44">
    <property type="entry name" value="PROTEIN LAP4"/>
    <property type="match status" value="1"/>
</dbReference>
<evidence type="ECO:0000313" key="11">
    <source>
        <dbReference type="Proteomes" id="UP000225706"/>
    </source>
</evidence>
<reference evidence="11" key="1">
    <citation type="journal article" date="2017" name="bioRxiv">
        <title>Comparative analysis of the genomes of Stylophora pistillata and Acropora digitifera provides evidence for extensive differences between species of corals.</title>
        <authorList>
            <person name="Voolstra C.R."/>
            <person name="Li Y."/>
            <person name="Liew Y.J."/>
            <person name="Baumgarten S."/>
            <person name="Zoccola D."/>
            <person name="Flot J.-F."/>
            <person name="Tambutte S."/>
            <person name="Allemand D."/>
            <person name="Aranda M."/>
        </authorList>
    </citation>
    <scope>NUCLEOTIDE SEQUENCE [LARGE SCALE GENOMIC DNA]</scope>
</reference>
<dbReference type="Gene3D" id="3.30.2410.10">
    <property type="entry name" value="Hect, E3 ligase catalytic domain"/>
    <property type="match status" value="1"/>
</dbReference>
<keyword evidence="2" id="KW-0677">Repeat</keyword>
<dbReference type="GO" id="GO:0097120">
    <property type="term" value="P:receptor localization to synapse"/>
    <property type="evidence" value="ECO:0007669"/>
    <property type="project" value="TreeGrafter"/>
</dbReference>
<feature type="domain" description="PDZ" evidence="8">
    <location>
        <begin position="702"/>
        <end position="790"/>
    </location>
</feature>
<dbReference type="PROSITE" id="PS50237">
    <property type="entry name" value="HECT"/>
    <property type="match status" value="1"/>
</dbReference>
<name>A0A2B4SX87_STYPI</name>
<keyword evidence="11" id="KW-1185">Reference proteome</keyword>
<feature type="repeat" description="RCC1" evidence="5">
    <location>
        <begin position="1565"/>
        <end position="1617"/>
    </location>
</feature>
<dbReference type="InterPro" id="IPR001611">
    <property type="entry name" value="Leu-rich_rpt"/>
</dbReference>
<dbReference type="PRINTS" id="PR00633">
    <property type="entry name" value="RCCNDNSATION"/>
</dbReference>
<dbReference type="EMBL" id="LSMT01000004">
    <property type="protein sequence ID" value="PFX34511.1"/>
    <property type="molecule type" value="Genomic_DNA"/>
</dbReference>
<dbReference type="GO" id="GO:0005912">
    <property type="term" value="C:adherens junction"/>
    <property type="evidence" value="ECO:0007669"/>
    <property type="project" value="TreeGrafter"/>
</dbReference>
<evidence type="ECO:0000256" key="5">
    <source>
        <dbReference type="PROSITE-ProRule" id="PRU00235"/>
    </source>
</evidence>
<dbReference type="PROSITE" id="PS00626">
    <property type="entry name" value="RCC1_2"/>
    <property type="match status" value="3"/>
</dbReference>
<protein>
    <submittedName>
        <fullName evidence="10">Protein scribble-like</fullName>
    </submittedName>
</protein>
<feature type="compositionally biased region" description="Polar residues" evidence="7">
    <location>
        <begin position="1328"/>
        <end position="1338"/>
    </location>
</feature>
<proteinExistence type="predicted"/>
<feature type="region of interest" description="Disordered" evidence="7">
    <location>
        <begin position="1395"/>
        <end position="1421"/>
    </location>
</feature>
<dbReference type="Gene3D" id="3.80.10.10">
    <property type="entry name" value="Ribonuclease Inhibitor"/>
    <property type="match status" value="2"/>
</dbReference>
<dbReference type="OrthoDB" id="676979at2759"/>
<keyword evidence="1" id="KW-0433">Leucine-rich repeat</keyword>
<feature type="region of interest" description="Disordered" evidence="7">
    <location>
        <begin position="1285"/>
        <end position="1342"/>
    </location>
</feature>
<dbReference type="SUPFAM" id="SSF52047">
    <property type="entry name" value="RNI-like"/>
    <property type="match status" value="1"/>
</dbReference>
<evidence type="ECO:0000256" key="4">
    <source>
        <dbReference type="PROSITE-ProRule" id="PRU00104"/>
    </source>
</evidence>
<dbReference type="InterPro" id="IPR009091">
    <property type="entry name" value="RCC1/BLIP-II"/>
</dbReference>
<dbReference type="FunFam" id="3.80.10.10:FF:000118">
    <property type="entry name" value="Leucine rich repeat containing 7"/>
    <property type="match status" value="1"/>
</dbReference>
<dbReference type="InterPro" id="IPR001478">
    <property type="entry name" value="PDZ"/>
</dbReference>
<dbReference type="GO" id="GO:0043113">
    <property type="term" value="P:receptor clustering"/>
    <property type="evidence" value="ECO:0007669"/>
    <property type="project" value="TreeGrafter"/>
</dbReference>
<evidence type="ECO:0000259" key="9">
    <source>
        <dbReference type="PROSITE" id="PS50237"/>
    </source>
</evidence>
<dbReference type="CDD" id="cd06703">
    <property type="entry name" value="PDZ2_Scribble-like"/>
    <property type="match status" value="1"/>
</dbReference>
<feature type="compositionally biased region" description="Basic and acidic residues" evidence="7">
    <location>
        <begin position="466"/>
        <end position="486"/>
    </location>
</feature>
<dbReference type="Pfam" id="PF00560">
    <property type="entry name" value="LRR_1"/>
    <property type="match status" value="1"/>
</dbReference>
<feature type="repeat" description="RCC1" evidence="5">
    <location>
        <begin position="1618"/>
        <end position="1669"/>
    </location>
</feature>
<dbReference type="PANTHER" id="PTHR23119">
    <property type="entry name" value="DISCS LARGE"/>
    <property type="match status" value="1"/>
</dbReference>
<comment type="caution">
    <text evidence="10">The sequence shown here is derived from an EMBL/GenBank/DDBJ whole genome shotgun (WGS) entry which is preliminary data.</text>
</comment>
<dbReference type="SUPFAM" id="SSF50156">
    <property type="entry name" value="PDZ domain-like"/>
    <property type="match status" value="4"/>
</dbReference>
<dbReference type="InterPro" id="IPR000569">
    <property type="entry name" value="HECT_dom"/>
</dbReference>
<dbReference type="STRING" id="50429.A0A2B4SX87"/>
<dbReference type="Gene3D" id="2.30.42.10">
    <property type="match status" value="4"/>
</dbReference>
<evidence type="ECO:0000256" key="7">
    <source>
        <dbReference type="SAM" id="MobiDB-lite"/>
    </source>
</evidence>
<feature type="domain" description="PDZ" evidence="8">
    <location>
        <begin position="1018"/>
        <end position="1107"/>
    </location>
</feature>
<feature type="region of interest" description="Disordered" evidence="7">
    <location>
        <begin position="512"/>
        <end position="673"/>
    </location>
</feature>
<dbReference type="CDD" id="cd06704">
    <property type="entry name" value="PDZ1_Scribble-like"/>
    <property type="match status" value="1"/>
</dbReference>
<feature type="compositionally biased region" description="Basic and acidic residues" evidence="7">
    <location>
        <begin position="635"/>
        <end position="655"/>
    </location>
</feature>
<dbReference type="SUPFAM" id="SSF56204">
    <property type="entry name" value="Hect, E3 ligase catalytic domain"/>
    <property type="match status" value="1"/>
</dbReference>
<feature type="coiled-coil region" evidence="6">
    <location>
        <begin position="1349"/>
        <end position="1383"/>
    </location>
</feature>
<feature type="repeat" description="RCC1" evidence="5">
    <location>
        <begin position="1670"/>
        <end position="1721"/>
    </location>
</feature>
<dbReference type="GO" id="GO:0098609">
    <property type="term" value="P:cell-cell adhesion"/>
    <property type="evidence" value="ECO:0007669"/>
    <property type="project" value="TreeGrafter"/>
</dbReference>
<dbReference type="Gene3D" id="3.90.1750.10">
    <property type="entry name" value="Hect, E3 ligase catalytic domains"/>
    <property type="match status" value="1"/>
</dbReference>
<evidence type="ECO:0000259" key="8">
    <source>
        <dbReference type="PROSITE" id="PS50106"/>
    </source>
</evidence>
<dbReference type="CDD" id="cd06702">
    <property type="entry name" value="PDZ3_Scribble-like"/>
    <property type="match status" value="1"/>
</dbReference>
<dbReference type="CDD" id="cd06701">
    <property type="entry name" value="PDZ4_Scribble-like"/>
    <property type="match status" value="1"/>
</dbReference>
<feature type="repeat" description="RCC1" evidence="5">
    <location>
        <begin position="1723"/>
        <end position="1781"/>
    </location>
</feature>
<feature type="compositionally biased region" description="Basic and acidic residues" evidence="7">
    <location>
        <begin position="1397"/>
        <end position="1409"/>
    </location>
</feature>
<dbReference type="InterPro" id="IPR036034">
    <property type="entry name" value="PDZ_sf"/>
</dbReference>
<dbReference type="SMART" id="SM00228">
    <property type="entry name" value="PDZ"/>
    <property type="match status" value="4"/>
</dbReference>
<accession>A0A2B4SX87</accession>
<dbReference type="PROSITE" id="PS51450">
    <property type="entry name" value="LRR"/>
    <property type="match status" value="4"/>
</dbReference>
<dbReference type="SMART" id="SM00119">
    <property type="entry name" value="HECTc"/>
    <property type="match status" value="1"/>
</dbReference>
<organism evidence="10 11">
    <name type="scientific">Stylophora pistillata</name>
    <name type="common">Smooth cauliflower coral</name>
    <dbReference type="NCBI Taxonomy" id="50429"/>
    <lineage>
        <taxon>Eukaryota</taxon>
        <taxon>Metazoa</taxon>
        <taxon>Cnidaria</taxon>
        <taxon>Anthozoa</taxon>
        <taxon>Hexacorallia</taxon>
        <taxon>Scleractinia</taxon>
        <taxon>Astrocoeniina</taxon>
        <taxon>Pocilloporidae</taxon>
        <taxon>Stylophora</taxon>
    </lineage>
</organism>
<dbReference type="SMART" id="SM00369">
    <property type="entry name" value="LRR_TYP"/>
    <property type="match status" value="12"/>
</dbReference>
<evidence type="ECO:0000256" key="2">
    <source>
        <dbReference type="ARBA" id="ARBA00022737"/>
    </source>
</evidence>
<dbReference type="GO" id="GO:0019901">
    <property type="term" value="F:protein kinase binding"/>
    <property type="evidence" value="ECO:0007669"/>
    <property type="project" value="TreeGrafter"/>
</dbReference>
<gene>
    <name evidence="10" type="primary">Scrib</name>
    <name evidence="10" type="ORF">AWC38_SpisGene725</name>
</gene>
<dbReference type="GO" id="GO:0045197">
    <property type="term" value="P:establishment or maintenance of epithelial cell apical/basal polarity"/>
    <property type="evidence" value="ECO:0007669"/>
    <property type="project" value="TreeGrafter"/>
</dbReference>
<evidence type="ECO:0000256" key="3">
    <source>
        <dbReference type="ARBA" id="ARBA00022786"/>
    </source>
</evidence>
<dbReference type="FunFam" id="2.30.42.10:FF:000074">
    <property type="entry name" value="protein scribble homolog isoform X2"/>
    <property type="match status" value="1"/>
</dbReference>
<dbReference type="GO" id="GO:0004842">
    <property type="term" value="F:ubiquitin-protein transferase activity"/>
    <property type="evidence" value="ECO:0007669"/>
    <property type="project" value="InterPro"/>
</dbReference>
<dbReference type="InterPro" id="IPR050614">
    <property type="entry name" value="Synaptic_Scaffolding_LAP-MAGUK"/>
</dbReference>
<feature type="region of interest" description="Disordered" evidence="7">
    <location>
        <begin position="825"/>
        <end position="853"/>
    </location>
</feature>
<feature type="region of interest" description="Disordered" evidence="7">
    <location>
        <begin position="1226"/>
        <end position="1250"/>
    </location>
</feature>
<feature type="domain" description="PDZ" evidence="8">
    <location>
        <begin position="875"/>
        <end position="964"/>
    </location>
</feature>
<dbReference type="GO" id="GO:0016323">
    <property type="term" value="C:basolateral plasma membrane"/>
    <property type="evidence" value="ECO:0007669"/>
    <property type="project" value="TreeGrafter"/>
</dbReference>
<dbReference type="InterPro" id="IPR003591">
    <property type="entry name" value="Leu-rich_rpt_typical-subtyp"/>
</dbReference>
<sequence>MFRCLLPWRCSRQVDFLDRSHCSLTFVPDEVYRYDRSLEELFLDANQIKDLPRPFFRLYNLRRLGLSDNEIARLPPEVGNLANLQEFDISRNDICDIPDNIKFCKSLITLDLSGNPVSKLPDGFAQLKNLTTLCLNDVSLIRLPPDIGSLTELKVLEARENLIKYLPVSMEFLTKLERLDFGCNELEELPDIVGSLPNLLELWLDGNLLKTLPPEVGSLKKLQIFDASENKIEFLPDEISGCVALTDFHLSQNLLEDLPDTIGKLKKLQLVKVDQNRLLALTPAVGGLSSLQELILTENLLEEIPSTIGKLHKLTHLNVDRNRLTALPVEIGSCTRLSVFSLRENWLTRLPSEIGNCRNLHVLDVSGNRLECLPLTVGSLPLKALWLSENQSQPVLKLQTDDDEQTNSRVLTCFLLPQQGLGSLEMLTNDLTHGVAFENLAHDEMDIQRPRSGSLPAVQFAEDSGDSDKESHFIRHDTPHPRDLKSRHPKITMHKMHKGADPVDGVILKSRKSFTDEESGSDTEFRPRRASFELKPEISDKKQETVPEARSEKKGVGFSVETPEQNEKQPAEQGSGSEDDGEREQRIRFEGEDHPETERHDKLRRRDTPHYLKNKRIDLQSNNQDKVMEILAKAGSREGDEEHKNDSNEDGRLDGETEEGPVLKRKPTPPKGLVCLTSEEKKAESDDEQELVTVTKVVEEIEYTIHRNNKGLGINIAGGKGSTPYLGNDEGIFISKISENGPAGQDGILKTGDKIIKVNGVNISTATHHEAVHVLKNAGNDIHLVVVREREDLEKRTVTKTSRENLMVAEDADLIDEALEEAFTKEEVDEVHKEPEPELPKVPEEPPKEETKKVGVRFAPEPEMEEIQTKTEKETITLKRGGEKGLGFSIAGGRGSTPYKDGDSGVFISKIAEGGTAERDGRLQVGDKVLSINGKDMKIARHEDAVGMLTGGLSYVTLVVVRERVINKRMLPLSKLQDQTVLNKRLPPKPELNHVAPEKVADVNHTDKNGTAELDIEEIVLKKGSSPLGFSIVGGSDHASHPFGMDEPGIFISKIVSNGVAATTHLRVGDRIMLVNGKDMRNATHQEAVAALIANVSLIKLLVRHDPPPKGLQEVYLHKGPGERLGISIRGGAKGHPGNPLDKSDEGIFVSKVNEGGVAYKDGRLKVGQRLLEVNGTSLLGATHLEAVRSLRGIGDDLTLLVCDGFDPAEVPAGQHATWQASPVASINTGKSQSEESLEPDVIPSNEKAYDDIRKEIKRQEEEAKRETERWEREEKERQEALRKRLEESKGAGEEKFGQNRAVTGSEHVNRDAEVAEKMNIDHKRQNSDTNASSPQSPKRTLTAAERRALEAEKRAAMRQQRMRELEEDAMKAQVVIAQVKAMSASSLETLAINSPDGERKASDNELHDGSSGGQLGLGEIEDENILSPRNLETTFGTVSEIKDIVCGWEHTGVLKKDGVVYTCGNNENGQLGRGKDGKKFARVDALETRTVKEVVCGQMHTLALTDNGLVLAWGDNTKGQLGLGNTENTFQSLPKIVRSLETDGVKVTQVACGARHSLALSTGGFLFSWGDNKHGQLGIGNSSPARNLPVLVSSLCGVPFALLCAGGYHSFALSLSGALFSWGRNNFGQLGINDNKDHFMPVLVKSLRSQRVRYVTAGEYHTAALTEDGGVFTFGHGNFGQLGHNSNSDEYNPRKVFELMGKVVTQVACGRFHTLAYVASSGKLFSFGSGVNGQLGNNKVMSVNSPVVVQNSWVKVKPENHLAVQRVAAGGDHCFILVSKINQDHCSPCDFRIQDQSKHLWTFSESSVVELVQQLALPNPSPHIFQRLETIFSSYSCWNGSFLDRRNHEQTSSRIHGIHLASARRSFILLSQIKHMAVITRMFQDCVKYLLHFPPPKFINDEAIRRQAALATCLSVLEQLNMVNAECGGIVPFKQFYIPEIQATIDIRADYFNWIQNQQRFSFCQFPFVFDAEAKTTLLQTDAVMQMQSAVEEVNRRNVRMLMQQLPIDPVNPILVIVVKRDSIVSDTLAQIMKCGPYDLKKPLKVVFHGEEGVDAGGVRKEFFLLLLTEILDPKYGMFTYIEESQTIWFSDLSFEESPMFLLIGVICGLAIYNSTIIDLRFPPVLYKKLLGRKPTLDDFRGYKPAVAKNLEYLLEYDEADGDLAETVVREKYGTLEYIDLIPDGGNTPVNLENREQYVDVYIDYYLNKSVEKQFEAFCTGFHRVCGGKVMEFFHPEELMQMVVGCQDYDFRELEKVAVYKGEYYRDHSVIRNFWGVFFDFPFKMKKKFLAFLTGSDRVPILGMKSMKDPFRRLTSRVLESNKVSDPKSGILVMRFFKQIIIQPVAGGKHGDHLPVAHTCFNLLDLPRYPTRQMMSTKLSQAVEYSTGFGLA</sequence>
<dbReference type="InterPro" id="IPR032675">
    <property type="entry name" value="LRR_dom_sf"/>
</dbReference>
<feature type="compositionally biased region" description="Basic and acidic residues" evidence="7">
    <location>
        <begin position="1285"/>
        <end position="1298"/>
    </location>
</feature>
<keyword evidence="6" id="KW-0175">Coiled coil</keyword>
<feature type="domain" description="PDZ" evidence="8">
    <location>
        <begin position="1114"/>
        <end position="1202"/>
    </location>
</feature>
<dbReference type="Gene3D" id="2.130.10.30">
    <property type="entry name" value="Regulator of chromosome condensation 1/beta-lactamase-inhibitor protein II"/>
    <property type="match status" value="2"/>
</dbReference>
<dbReference type="InterPro" id="IPR035983">
    <property type="entry name" value="Hect_E3_ubiquitin_ligase"/>
</dbReference>
<dbReference type="Gene3D" id="3.30.2160.10">
    <property type="entry name" value="Hect, E3 ligase catalytic domain"/>
    <property type="match status" value="1"/>
</dbReference>
<keyword evidence="3 4" id="KW-0833">Ubl conjugation pathway</keyword>
<dbReference type="Pfam" id="PF13855">
    <property type="entry name" value="LRR_8"/>
    <property type="match status" value="2"/>
</dbReference>
<dbReference type="Proteomes" id="UP000225706">
    <property type="component" value="Unassembled WGS sequence"/>
</dbReference>
<feature type="compositionally biased region" description="Basic and acidic residues" evidence="7">
    <location>
        <begin position="523"/>
        <end position="555"/>
    </location>
</feature>
<evidence type="ECO:0000256" key="1">
    <source>
        <dbReference type="ARBA" id="ARBA00022614"/>
    </source>
</evidence>
<dbReference type="InterPro" id="IPR000408">
    <property type="entry name" value="Reg_chr_condens"/>
</dbReference>
<dbReference type="SMART" id="SM00364">
    <property type="entry name" value="LRR_BAC"/>
    <property type="match status" value="10"/>
</dbReference>
<feature type="compositionally biased region" description="Basic and acidic residues" evidence="7">
    <location>
        <begin position="583"/>
        <end position="618"/>
    </location>
</feature>
<feature type="domain" description="HECT" evidence="9">
    <location>
        <begin position="2037"/>
        <end position="2393"/>
    </location>
</feature>
<feature type="compositionally biased region" description="Basic and acidic residues" evidence="7">
    <location>
        <begin position="1308"/>
        <end position="1327"/>
    </location>
</feature>